<dbReference type="Gene3D" id="1.20.1260.60">
    <property type="entry name" value="Vacuolar protein sorting-associated protein Ist1"/>
    <property type="match status" value="1"/>
</dbReference>
<dbReference type="GO" id="GO:0005768">
    <property type="term" value="C:endosome"/>
    <property type="evidence" value="ECO:0007669"/>
    <property type="project" value="TreeGrafter"/>
</dbReference>
<keyword evidence="3" id="KW-0813">Transport</keyword>
<dbReference type="GO" id="GO:0005802">
    <property type="term" value="C:trans-Golgi network"/>
    <property type="evidence" value="ECO:0007669"/>
    <property type="project" value="TreeGrafter"/>
</dbReference>
<organism evidence="12 13">
    <name type="scientific">Trichinella papuae</name>
    <dbReference type="NCBI Taxonomy" id="268474"/>
    <lineage>
        <taxon>Eukaryota</taxon>
        <taxon>Metazoa</taxon>
        <taxon>Ecdysozoa</taxon>
        <taxon>Nematoda</taxon>
        <taxon>Enoplea</taxon>
        <taxon>Dorylaimia</taxon>
        <taxon>Trichinellida</taxon>
        <taxon>Trichinellidae</taxon>
        <taxon>Trichinella</taxon>
    </lineage>
</organism>
<evidence type="ECO:0000259" key="11">
    <source>
        <dbReference type="Pfam" id="PF24601"/>
    </source>
</evidence>
<dbReference type="Pfam" id="PF24601">
    <property type="entry name" value="TPR_DOP1"/>
    <property type="match status" value="1"/>
</dbReference>
<evidence type="ECO:0000256" key="5">
    <source>
        <dbReference type="ARBA" id="ARBA00032374"/>
    </source>
</evidence>
<evidence type="ECO:0000313" key="12">
    <source>
        <dbReference type="EMBL" id="KRZ76578.1"/>
    </source>
</evidence>
<dbReference type="OrthoDB" id="297643at2759"/>
<feature type="domain" description="DOP1-like TPR" evidence="11">
    <location>
        <begin position="1305"/>
        <end position="1674"/>
    </location>
</feature>
<evidence type="ECO:0000313" key="13">
    <source>
        <dbReference type="Proteomes" id="UP000054843"/>
    </source>
</evidence>
<dbReference type="Proteomes" id="UP000054843">
    <property type="component" value="Unassembled WGS sequence"/>
</dbReference>
<protein>
    <recommendedName>
        <fullName evidence="2">IST1 homolog</fullName>
    </recommendedName>
    <alternativeName>
        <fullName evidence="5">Charged multivesicular body protein 8</fullName>
    </alternativeName>
</protein>
<keyword evidence="13" id="KW-1185">Reference proteome</keyword>
<dbReference type="Pfam" id="PF04118">
    <property type="entry name" value="Dopey_N"/>
    <property type="match status" value="2"/>
</dbReference>
<reference evidence="12 13" key="1">
    <citation type="submission" date="2015-01" db="EMBL/GenBank/DDBJ databases">
        <title>Evolution of Trichinella species and genotypes.</title>
        <authorList>
            <person name="Korhonen P.K."/>
            <person name="Edoardo P."/>
            <person name="Giuseppe L.R."/>
            <person name="Gasser R.B."/>
        </authorList>
    </citation>
    <scope>NUCLEOTIDE SEQUENCE [LARGE SCALE GENOMIC DNA]</scope>
    <source>
        <strain evidence="12">ISS1980</strain>
    </source>
</reference>
<keyword evidence="4" id="KW-0653">Protein transport</keyword>
<evidence type="ECO:0000259" key="10">
    <source>
        <dbReference type="Pfam" id="PF24598"/>
    </source>
</evidence>
<evidence type="ECO:0000256" key="1">
    <source>
        <dbReference type="ARBA" id="ARBA00005536"/>
    </source>
</evidence>
<dbReference type="EMBL" id="JYDO01000027">
    <property type="protein sequence ID" value="KRZ76578.1"/>
    <property type="molecule type" value="Genomic_DNA"/>
</dbReference>
<dbReference type="PANTHER" id="PTHR14042">
    <property type="entry name" value="DOPEY-RELATED"/>
    <property type="match status" value="1"/>
</dbReference>
<feature type="domain" description="DOP1 N-terminal" evidence="9">
    <location>
        <begin position="443"/>
        <end position="638"/>
    </location>
</feature>
<feature type="domain" description="DOP1-like C-terminal" evidence="10">
    <location>
        <begin position="2029"/>
        <end position="2364"/>
    </location>
</feature>
<evidence type="ECO:0000256" key="6">
    <source>
        <dbReference type="ARBA" id="ARBA00046124"/>
    </source>
</evidence>
<dbReference type="InterPro" id="IPR040314">
    <property type="entry name" value="DOP1"/>
</dbReference>
<comment type="caution">
    <text evidence="12">The sequence shown here is derived from an EMBL/GenBank/DDBJ whole genome shotgun (WGS) entry which is preliminary data.</text>
</comment>
<evidence type="ECO:0000256" key="7">
    <source>
        <dbReference type="ARBA" id="ARBA00046326"/>
    </source>
</evidence>
<sequence>MNFLINKLAFQLFSMFTVGPNYTKLKTNLRLAMNRLKLLGKKKSEMGQKARKEIADLITQNKADRARIRVEQIILEDYSIEAFEFVEILCDLLLTRFDFIQQMKTLDSGLEEAVNSLLWASPRLMTEVPELKVISDQLAIKYGRQFVNGCRENKFAKVNCKLLQKLSIHTPSPSLVEKYMIEIAKSHQVPYTPDERFAKEESDVLASEASLIDLDTDFNKTQKPKQELGWILPPSYFENPGQEQINSAAQHPLYPEVLEPKVDAYLENDNSDEEKRFVKDLRNLHFETTTEVILPSAPLLPTAPESIMDLPEKDRHAHTEDKGVDVNENSAENEKKLDFDGLSHAIAINASRLKHVSVRRVLIHQNQHVKTVCESSRTDLYLDFVSKRCIFVKVQKNLYANWWRVASRSGKSLRVLEFLRQLLMTMLPESRMKAEADILSSSPEYKAFEVAVDKSLKLFDFCGQWVDMIVSLDKLIRLLTANSKFGVVPRDVQISKQLTHCLHPSLPLGVHLKVLDCYEVIFDLLGEVDLAKNLHLYASGLFSLFSTATVQVKRELLKVYEKHFIPLGIKLLPALCGFLNSVLPAAEEGSEFFDKCLNMMGVVCDKVGPGEFFTRLWYCVITTPSIRLPALQFMRRKYRPERPIEDQMCIIGNDLNRMRRLLDFVLAAFPLHTDYLLREDVCRLVQKCIFVLLSEDLTLNRRLFTWLCGSRSKQADLSYFRKHAKDVVLKSLDSLLEAADVNWAQCIRTVDLLLSLFERPLLSKEITDHVLLSCLLAVERLSTSPSENQRAGCDGKDLFFQQLDILLSKLAKDYIWNHLITIINQREINESLLVRICRLMILLHNYTHMVINAKLNMNMRIKLLEKLISMIFKATDLKNETVETILKTAIGLSENLKNKLGIIVDEINTDTVQHFGTFFNTVNSLLRQLYAKLKMPGSRKVLLSICEVIIHVLEFPLPSFDIGDHMDVHLLVEQIVTMSLGSDMKIGFHCAQMILYFINVQRMDNTSAEQSNRKRPTLMMLFGKTLFAHTNVDNYTDVFIDLRIMRITWNSIEFNQHYALSAGRVFIYISSLFSQKCESFILKELSTEDPSVRAQAASKYAFVWSLFSDETRRTYRYPVELNPLDLALLAMISGINGDDKFALICQNWLTKVIQHDDLPCLLQVICMKLADPASARFSVQQLNLAKVEGKEHLYELQLLESPQHKLYHLCMDNETNWTVDLQKSILFKGNASSGGANMDDELFDDGADDGDLSARLSERLTESVLFGSSMTLLPAKKTVQPNDVKPISPDPAAANQAQAGNFWYHPLHAHLLLYRHWYDPEPLLHAYNCLTLLLRYSPANFAKMLLSTPVFSGNSGRTYFPNVHTRLTQCLKFHRLSISGRADSKIEDGSDEDRPTYCVLYMDVLLTFSTYILRSMFINNPTTSGQRLRIQQLGRKVKIACLRFLTECFVAVDQLAAENGSSLLLHLADVLDRCKVQKCILHLLMATVFDAQNTAQLSNTVRTFSEAIVCTGSTMVDSFSVYQHWLLRFVQSFLRIEHTVSKLWLEENSSDQPQADPGLGATEQRSMLAEKRLFASTILKALQAGCEYHEIWLRFVVDSVPFLGSVAPLVVVNSVEQALCNVESAYCRSTGIERLPPLLPQANALPTSEVLYPENYVHTVFDLLTVLLHSFLLDSVAENYRLQAVEPAVSKSSCSASAGRETAETKPGILQNLFKAFNFNDTSPMDSTNPDQSIVESTLQRWQILSAFPNILFLMSKLWNMAKRRMPTTAASMRSSELVLSSIIEFLSPLVLNFPTHLLSSFALVFSCRDDDQQQQQKHPIATSKIQYCRRYSETQYELVAQLLQINVLPLDSLIKVYGETIRHPISVKYKSDNQERIPLEILLLQMVHCTLQTAPLCKMKAAWTSVCELLLQCLQMTAYTRSKLLLFEIFTDAVFRLKSEQNILCTRDCQDVALKLVNMLNEMIAKQLEQPYWLKRTFVVKIQEKENVKVGPSTRASSAGSCPNLDDIGEDDQCFSKKREFIYCQKAIALFSKRLMVIVNHLYKSEDAERRLHLCNSVWINVVPFLKAKNVHGNRINFENATSLLSQLTQHSQVFPTWRKTVFEVFMDASFFKMSISCLKKWTVVIDHLRALLNKDIISRIFAPQSLFLSKEQEYELRAAALRRLSFLLLSGAVDQYVDFLNEIQERIAENLRLSHVPHIYKAMFICFRALVIRVSSKDLPQFWYAIINEIVQVLNRLENHIEVGSFSAEDYRCAREDQWLQLYLHANKLLCTLILYSSVRLPEFQMYEWMFYSPHFSDVGTDQFWPFVKRIVFLLRTKLGVTEPTSFTVNTEKAVGDCLIKFLNKRQLSSLTDLSEFYFTLCNVACESSRRAIHARDVVEQIELSIYNDLAET</sequence>
<gene>
    <name evidence="12" type="primary">pad-1</name>
    <name evidence="12" type="ORF">T10_3215</name>
</gene>
<feature type="domain" description="DOP1 N-terminal" evidence="9">
    <location>
        <begin position="655"/>
        <end position="711"/>
    </location>
</feature>
<dbReference type="Pfam" id="PF24598">
    <property type="entry name" value="DOP1_C"/>
    <property type="match status" value="1"/>
</dbReference>
<comment type="subunit">
    <text evidence="8">Interacts with CHMP1A, CHMP1B, VPS4A and VTA1. Interacts with SPAST, STAMBP, and USP8. May interact with VPS37B. May associate with the ESCRT-I complex. Interacts with MITD1, in competition with VSP4. Interacts with SPART (via MIT domain); leading to the recruitment of SPART to midbodies. Interacts with SPAST.</text>
</comment>
<dbReference type="InterPro" id="IPR005061">
    <property type="entry name" value="Ist1"/>
</dbReference>
<evidence type="ECO:0000256" key="4">
    <source>
        <dbReference type="ARBA" id="ARBA00022927"/>
    </source>
</evidence>
<evidence type="ECO:0000256" key="3">
    <source>
        <dbReference type="ARBA" id="ARBA00022448"/>
    </source>
</evidence>
<accession>A0A0V1MXT1</accession>
<dbReference type="InterPro" id="IPR042277">
    <property type="entry name" value="IST1-like"/>
</dbReference>
<dbReference type="InterPro" id="IPR007249">
    <property type="entry name" value="DOP1_N"/>
</dbReference>
<dbReference type="GO" id="GO:0006895">
    <property type="term" value="P:Golgi to endosome transport"/>
    <property type="evidence" value="ECO:0007669"/>
    <property type="project" value="InterPro"/>
</dbReference>
<proteinExistence type="inferred from homology"/>
<comment type="similarity">
    <text evidence="7">Belongs to the DOP1 family.</text>
</comment>
<evidence type="ECO:0000256" key="8">
    <source>
        <dbReference type="ARBA" id="ARBA00046920"/>
    </source>
</evidence>
<dbReference type="InterPro" id="IPR056457">
    <property type="entry name" value="DOP1_C"/>
</dbReference>
<comment type="function">
    <text evidence="6">ESCRT-III-like protein involved in cytokinesis, nuclear envelope reassembly and endosomal tubulation. Is required for efficient abscission during cytokinesis. Involved in recruiting VPS4A and/or VPS4B to the midbody of dividing cells. During late anaphase, involved in nuclear envelope reassembly and mitotic spindle disassembly together with the ESCRT-III complex: IST1 acts by mediating the recruitment of SPAST to the nuclear membrane, leading to microtubule severing. Recruited to the reforming nuclear envelope (NE) during anaphase by LEMD2. Regulates early endosomal tubulation together with the ESCRT-III complex by mediating the recruitment of SPAST.</text>
</comment>
<dbReference type="GO" id="GO:0005829">
    <property type="term" value="C:cytosol"/>
    <property type="evidence" value="ECO:0007669"/>
    <property type="project" value="GOC"/>
</dbReference>
<evidence type="ECO:0000256" key="2">
    <source>
        <dbReference type="ARBA" id="ARBA00014513"/>
    </source>
</evidence>
<dbReference type="PANTHER" id="PTHR14042:SF24">
    <property type="entry name" value="PROTEIN DOPEY-1 HOMOLOG"/>
    <property type="match status" value="1"/>
</dbReference>
<comment type="similarity">
    <text evidence="1">Belongs to the IST1 family.</text>
</comment>
<dbReference type="GO" id="GO:0015031">
    <property type="term" value="P:protein transport"/>
    <property type="evidence" value="ECO:0007669"/>
    <property type="project" value="UniProtKB-KW"/>
</dbReference>
<evidence type="ECO:0000259" key="9">
    <source>
        <dbReference type="Pfam" id="PF04118"/>
    </source>
</evidence>
<dbReference type="STRING" id="268474.A0A0V1MXT1"/>
<dbReference type="InterPro" id="IPR056459">
    <property type="entry name" value="TPR_DOP1"/>
</dbReference>
<dbReference type="FunFam" id="1.20.1260.60:FF:000002">
    <property type="entry name" value="Vacuolar protein sorting-associated protein IST1"/>
    <property type="match status" value="1"/>
</dbReference>
<name>A0A0V1MXT1_9BILA</name>
<dbReference type="Pfam" id="PF03398">
    <property type="entry name" value="Ist1"/>
    <property type="match status" value="1"/>
</dbReference>